<reference evidence="2" key="1">
    <citation type="journal article" date="2015" name="Nature">
        <title>Complex archaea that bridge the gap between prokaryotes and eukaryotes.</title>
        <authorList>
            <person name="Spang A."/>
            <person name="Saw J.H."/>
            <person name="Jorgensen S.L."/>
            <person name="Zaremba-Niedzwiedzka K."/>
            <person name="Martijn J."/>
            <person name="Lind A.E."/>
            <person name="van Eijk R."/>
            <person name="Schleper C."/>
            <person name="Guy L."/>
            <person name="Ettema T.J."/>
        </authorList>
    </citation>
    <scope>NUCLEOTIDE SEQUENCE</scope>
</reference>
<proteinExistence type="predicted"/>
<comment type="caution">
    <text evidence="2">The sequence shown here is derived from an EMBL/GenBank/DDBJ whole genome shotgun (WGS) entry which is preliminary data.</text>
</comment>
<dbReference type="AlphaFoldDB" id="A0A0F9R2V8"/>
<dbReference type="EMBL" id="LAZR01001505">
    <property type="protein sequence ID" value="KKN43532.1"/>
    <property type="molecule type" value="Genomic_DNA"/>
</dbReference>
<accession>A0A0F9R2V8</accession>
<evidence type="ECO:0000256" key="1">
    <source>
        <dbReference type="SAM" id="Coils"/>
    </source>
</evidence>
<organism evidence="2">
    <name type="scientific">marine sediment metagenome</name>
    <dbReference type="NCBI Taxonomy" id="412755"/>
    <lineage>
        <taxon>unclassified sequences</taxon>
        <taxon>metagenomes</taxon>
        <taxon>ecological metagenomes</taxon>
    </lineage>
</organism>
<sequence>MSVHGNQYLLPFFINKVTKHPTVQGNDELTLAFYLLTKDMGKDEKILSFSRLLWPILSIQGVISTHIMIDGLNILNKKGRFSNPPRQPMIGHILRNVENKTRIEELHKLIGVLNYKDAEAKDIGEGEESEYQKLKIDGLLNPEFLQTLIKMIPLVEYKPIIDYTVLDQNISTEIAINIAESYRETINTMKGNGFRWKSQTELIQKEVGKWLVELNVQLKDLQTRYSSQINKTSSTIDPIQLDQQVKLEQDRIEQWNVEEKKKIIEGISTLFKTSERSLEEMIKKNKFFVNGDSLKSRVFKDIIPHFQNHFKYLRDEGKRFLEGLEGLFGRFIELKEKSIILDEEAKSKLQSFRESLNLKLIDRDKLITEYESEKEIQIAELNAKKKEIEDLYGRIQDIITAKHNQSLYEAQQLVKWSLNDSQSDLFSRPIQWIYMPFYVMFIENEETMEEHMNVVFPGYITNDPSNIYDYISESFINLKNILIERIEEDMAVRSNFEFSSESKNLVKDPNIKKRIQLGIAKLKEKALINDNGERVIRTNLDLIS</sequence>
<gene>
    <name evidence="2" type="ORF">LCGC14_0702240</name>
</gene>
<feature type="coiled-coil region" evidence="1">
    <location>
        <begin position="367"/>
        <end position="398"/>
    </location>
</feature>
<protein>
    <submittedName>
        <fullName evidence="2">Uncharacterized protein</fullName>
    </submittedName>
</protein>
<keyword evidence="1" id="KW-0175">Coiled coil</keyword>
<name>A0A0F9R2V8_9ZZZZ</name>
<evidence type="ECO:0000313" key="2">
    <source>
        <dbReference type="EMBL" id="KKN43532.1"/>
    </source>
</evidence>